<dbReference type="RefSeq" id="WP_175226696.1">
    <property type="nucleotide sequence ID" value="NZ_CADIKH010000009.1"/>
</dbReference>
<dbReference type="Proteomes" id="UP000494363">
    <property type="component" value="Unassembled WGS sequence"/>
</dbReference>
<dbReference type="AlphaFoldDB" id="A0A6J5DN98"/>
<proteinExistence type="predicted"/>
<accession>A0A6J5DN98</accession>
<dbReference type="EMBL" id="CADIKH010000009">
    <property type="protein sequence ID" value="CAB3754711.1"/>
    <property type="molecule type" value="Genomic_DNA"/>
</dbReference>
<evidence type="ECO:0000313" key="2">
    <source>
        <dbReference type="Proteomes" id="UP000494363"/>
    </source>
</evidence>
<evidence type="ECO:0000313" key="1">
    <source>
        <dbReference type="EMBL" id="CAB3754711.1"/>
    </source>
</evidence>
<keyword evidence="2" id="KW-1185">Reference proteome</keyword>
<reference evidence="1 2" key="1">
    <citation type="submission" date="2020-04" db="EMBL/GenBank/DDBJ databases">
        <authorList>
            <person name="De Canck E."/>
        </authorList>
    </citation>
    <scope>NUCLEOTIDE SEQUENCE [LARGE SCALE GENOMIC DNA]</scope>
    <source>
        <strain evidence="1 2">LMG 29542</strain>
    </source>
</reference>
<sequence>MAISLIRSLTASVARNVSTLKRDAKRLQKHSKTVFGTAYPLSTCQKAVAVSRGFKSLADVESLARRLGLDRNAPWWTILSRNDAHQNTLSALYQLEIQLSESGPVVFTGKQADAILPALVLFFEEMSARQMPGLIMVDTEAAAVQDTPVFSAVEKLGMEEMFADFRSLDLRERNLPVALDTPSKWWVRSIISALPLELERKLQDNGWAQGLELSAHENARSRLQLFGTEDFAAIPFYSVKDAASYLVHGTAWPAWMSEESSFLASEIGRKPPLLEDEAKRRVMEVITELDRRNFKVGVMSLDESRRRPFIVLFSRHDPASEVLAGVVHSYYYWRQVHERERHSPILLVSDGATPYAPRLLTFGNHTAVVNGLDAIPSGDGPGEFYGYKNALNVVASANGLQFMGTRVPIESVAIPA</sequence>
<gene>
    <name evidence="1" type="ORF">LMG29542_02431</name>
</gene>
<name>A0A6J5DN98_9BURK</name>
<organism evidence="1 2">
    <name type="scientific">Paraburkholderia humisilvae</name>
    <dbReference type="NCBI Taxonomy" id="627669"/>
    <lineage>
        <taxon>Bacteria</taxon>
        <taxon>Pseudomonadati</taxon>
        <taxon>Pseudomonadota</taxon>
        <taxon>Betaproteobacteria</taxon>
        <taxon>Burkholderiales</taxon>
        <taxon>Burkholderiaceae</taxon>
        <taxon>Paraburkholderia</taxon>
    </lineage>
</organism>
<protein>
    <submittedName>
        <fullName evidence="1">Uncharacterized protein</fullName>
    </submittedName>
</protein>